<accession>A0A2R6VYW2</accession>
<sequence length="134" mass="15308">MARPRGLTRPFCDRRCRINCGPNLETKPPAKPSTTFTTSVTCREDVIQLRDVAAKNCVNDEKLSKKSQNASESNRRDSVFPRAEPLLFESGDPSQHNIFSRFYTGCERFWYAFKRVDLIQILGEVFRSQEGCAV</sequence>
<dbReference type="AlphaFoldDB" id="A0A2R6VYW2"/>
<evidence type="ECO:0000313" key="2">
    <source>
        <dbReference type="Proteomes" id="UP000244005"/>
    </source>
</evidence>
<keyword evidence="2" id="KW-1185">Reference proteome</keyword>
<dbReference type="Proteomes" id="UP000244005">
    <property type="component" value="Unassembled WGS sequence"/>
</dbReference>
<dbReference type="Gramene" id="Mp2g23350.1">
    <property type="protein sequence ID" value="Mp2g23350.1.cds1"/>
    <property type="gene ID" value="Mp2g23350"/>
</dbReference>
<proteinExistence type="predicted"/>
<evidence type="ECO:0000313" key="1">
    <source>
        <dbReference type="EMBL" id="PTQ26786.1"/>
    </source>
</evidence>
<gene>
    <name evidence="1" type="ORF">MARPO_0376s0002</name>
</gene>
<dbReference type="EMBL" id="KZ773033">
    <property type="protein sequence ID" value="PTQ26786.1"/>
    <property type="molecule type" value="Genomic_DNA"/>
</dbReference>
<reference evidence="2" key="1">
    <citation type="journal article" date="2017" name="Cell">
        <title>Insights into land plant evolution garnered from the Marchantia polymorpha genome.</title>
        <authorList>
            <person name="Bowman J.L."/>
            <person name="Kohchi T."/>
            <person name="Yamato K.T."/>
            <person name="Jenkins J."/>
            <person name="Shu S."/>
            <person name="Ishizaki K."/>
            <person name="Yamaoka S."/>
            <person name="Nishihama R."/>
            <person name="Nakamura Y."/>
            <person name="Berger F."/>
            <person name="Adam C."/>
            <person name="Aki S.S."/>
            <person name="Althoff F."/>
            <person name="Araki T."/>
            <person name="Arteaga-Vazquez M.A."/>
            <person name="Balasubrmanian S."/>
            <person name="Barry K."/>
            <person name="Bauer D."/>
            <person name="Boehm C.R."/>
            <person name="Briginshaw L."/>
            <person name="Caballero-Perez J."/>
            <person name="Catarino B."/>
            <person name="Chen F."/>
            <person name="Chiyoda S."/>
            <person name="Chovatia M."/>
            <person name="Davies K.M."/>
            <person name="Delmans M."/>
            <person name="Demura T."/>
            <person name="Dierschke T."/>
            <person name="Dolan L."/>
            <person name="Dorantes-Acosta A.E."/>
            <person name="Eklund D.M."/>
            <person name="Florent S.N."/>
            <person name="Flores-Sandoval E."/>
            <person name="Fujiyama A."/>
            <person name="Fukuzawa H."/>
            <person name="Galik B."/>
            <person name="Grimanelli D."/>
            <person name="Grimwood J."/>
            <person name="Grossniklaus U."/>
            <person name="Hamada T."/>
            <person name="Haseloff J."/>
            <person name="Hetherington A.J."/>
            <person name="Higo A."/>
            <person name="Hirakawa Y."/>
            <person name="Hundley H.N."/>
            <person name="Ikeda Y."/>
            <person name="Inoue K."/>
            <person name="Inoue S.I."/>
            <person name="Ishida S."/>
            <person name="Jia Q."/>
            <person name="Kakita M."/>
            <person name="Kanazawa T."/>
            <person name="Kawai Y."/>
            <person name="Kawashima T."/>
            <person name="Kennedy M."/>
            <person name="Kinose K."/>
            <person name="Kinoshita T."/>
            <person name="Kohara Y."/>
            <person name="Koide E."/>
            <person name="Komatsu K."/>
            <person name="Kopischke S."/>
            <person name="Kubo M."/>
            <person name="Kyozuka J."/>
            <person name="Lagercrantz U."/>
            <person name="Lin S.S."/>
            <person name="Lindquist E."/>
            <person name="Lipzen A.M."/>
            <person name="Lu C.W."/>
            <person name="De Luna E."/>
            <person name="Martienssen R.A."/>
            <person name="Minamino N."/>
            <person name="Mizutani M."/>
            <person name="Mizutani M."/>
            <person name="Mochizuki N."/>
            <person name="Monte I."/>
            <person name="Mosher R."/>
            <person name="Nagasaki H."/>
            <person name="Nakagami H."/>
            <person name="Naramoto S."/>
            <person name="Nishitani K."/>
            <person name="Ohtani M."/>
            <person name="Okamoto T."/>
            <person name="Okumura M."/>
            <person name="Phillips J."/>
            <person name="Pollak B."/>
            <person name="Reinders A."/>
            <person name="Rovekamp M."/>
            <person name="Sano R."/>
            <person name="Sawa S."/>
            <person name="Schmid M.W."/>
            <person name="Shirakawa M."/>
            <person name="Solano R."/>
            <person name="Spunde A."/>
            <person name="Suetsugu N."/>
            <person name="Sugano S."/>
            <person name="Sugiyama A."/>
            <person name="Sun R."/>
            <person name="Suzuki Y."/>
            <person name="Takenaka M."/>
            <person name="Takezawa D."/>
            <person name="Tomogane H."/>
            <person name="Tsuzuki M."/>
            <person name="Ueda T."/>
            <person name="Umeda M."/>
            <person name="Ward J.M."/>
            <person name="Watanabe Y."/>
            <person name="Yazaki K."/>
            <person name="Yokoyama R."/>
            <person name="Yoshitake Y."/>
            <person name="Yotsui I."/>
            <person name="Zachgo S."/>
            <person name="Schmutz J."/>
        </authorList>
    </citation>
    <scope>NUCLEOTIDE SEQUENCE [LARGE SCALE GENOMIC DNA]</scope>
    <source>
        <strain evidence="2">Tak-1</strain>
    </source>
</reference>
<name>A0A2R6VYW2_MARPO</name>
<organism evidence="1 2">
    <name type="scientific">Marchantia polymorpha</name>
    <name type="common">Common liverwort</name>
    <name type="synonym">Marchantia aquatica</name>
    <dbReference type="NCBI Taxonomy" id="3197"/>
    <lineage>
        <taxon>Eukaryota</taxon>
        <taxon>Viridiplantae</taxon>
        <taxon>Streptophyta</taxon>
        <taxon>Embryophyta</taxon>
        <taxon>Marchantiophyta</taxon>
        <taxon>Marchantiopsida</taxon>
        <taxon>Marchantiidae</taxon>
        <taxon>Marchantiales</taxon>
        <taxon>Marchantiaceae</taxon>
        <taxon>Marchantia</taxon>
    </lineage>
</organism>
<protein>
    <submittedName>
        <fullName evidence="1">Uncharacterized protein</fullName>
    </submittedName>
</protein>